<dbReference type="InterPro" id="IPR001279">
    <property type="entry name" value="Metallo-B-lactamas"/>
</dbReference>
<protein>
    <submittedName>
        <fullName evidence="4">Metallo beta-lactamase superfamily lipoprotein</fullName>
    </submittedName>
</protein>
<comment type="caution">
    <text evidence="4">The sequence shown here is derived from an EMBL/GenBank/DDBJ whole genome shotgun (WGS) entry which is preliminary data.</text>
</comment>
<gene>
    <name evidence="4" type="ORF">GCM10011391_23200</name>
</gene>
<name>A0A8J2YHS4_9BACL</name>
<evidence type="ECO:0000313" key="4">
    <source>
        <dbReference type="EMBL" id="GGE43753.1"/>
    </source>
</evidence>
<organism evidence="4 5">
    <name type="scientific">Pullulanibacillus camelliae</name>
    <dbReference type="NCBI Taxonomy" id="1707096"/>
    <lineage>
        <taxon>Bacteria</taxon>
        <taxon>Bacillati</taxon>
        <taxon>Bacillota</taxon>
        <taxon>Bacilli</taxon>
        <taxon>Bacillales</taxon>
        <taxon>Sporolactobacillaceae</taxon>
        <taxon>Pullulanibacillus</taxon>
    </lineage>
</organism>
<feature type="signal peptide" evidence="2">
    <location>
        <begin position="1"/>
        <end position="22"/>
    </location>
</feature>
<accession>A0A8J2YHS4</accession>
<feature type="domain" description="Metallo-beta-lactamase" evidence="3">
    <location>
        <begin position="41"/>
        <end position="245"/>
    </location>
</feature>
<dbReference type="SMART" id="SM00849">
    <property type="entry name" value="Lactamase_B"/>
    <property type="match status" value="1"/>
</dbReference>
<dbReference type="SUPFAM" id="SSF56281">
    <property type="entry name" value="Metallo-hydrolase/oxidoreductase"/>
    <property type="match status" value="1"/>
</dbReference>
<dbReference type="AlphaFoldDB" id="A0A8J2YHS4"/>
<keyword evidence="2" id="KW-0732">Signal</keyword>
<dbReference type="InterPro" id="IPR035681">
    <property type="entry name" value="ComA-like_MBL"/>
</dbReference>
<reference evidence="4" key="2">
    <citation type="submission" date="2020-09" db="EMBL/GenBank/DDBJ databases">
        <authorList>
            <person name="Sun Q."/>
            <person name="Zhou Y."/>
        </authorList>
    </citation>
    <scope>NUCLEOTIDE SEQUENCE</scope>
    <source>
        <strain evidence="4">CGMCC 1.15371</strain>
    </source>
</reference>
<dbReference type="PANTHER" id="PTHR30619">
    <property type="entry name" value="DNA INTERNALIZATION/COMPETENCE PROTEIN COMEC/REC2"/>
    <property type="match status" value="1"/>
</dbReference>
<dbReference type="InterPro" id="IPR052159">
    <property type="entry name" value="Competence_DNA_uptake"/>
</dbReference>
<keyword evidence="4" id="KW-0449">Lipoprotein</keyword>
<evidence type="ECO:0000256" key="2">
    <source>
        <dbReference type="SAM" id="SignalP"/>
    </source>
</evidence>
<dbReference type="RefSeq" id="WP_188693934.1">
    <property type="nucleotide sequence ID" value="NZ_BMIR01000010.1"/>
</dbReference>
<evidence type="ECO:0000313" key="5">
    <source>
        <dbReference type="Proteomes" id="UP000628775"/>
    </source>
</evidence>
<feature type="region of interest" description="Disordered" evidence="1">
    <location>
        <begin position="280"/>
        <end position="305"/>
    </location>
</feature>
<evidence type="ECO:0000259" key="3">
    <source>
        <dbReference type="SMART" id="SM00849"/>
    </source>
</evidence>
<dbReference type="Gene3D" id="3.60.15.10">
    <property type="entry name" value="Ribonuclease Z/Hydroxyacylglutathione hydrolase-like"/>
    <property type="match status" value="1"/>
</dbReference>
<evidence type="ECO:0000256" key="1">
    <source>
        <dbReference type="SAM" id="MobiDB-lite"/>
    </source>
</evidence>
<keyword evidence="5" id="KW-1185">Reference proteome</keyword>
<dbReference type="CDD" id="cd07731">
    <property type="entry name" value="ComA-like_MBL-fold"/>
    <property type="match status" value="1"/>
</dbReference>
<sequence>MKRLLAIFILICYIIPLSPAKAFEPSDQQNELHVHFIDVGQADCILIQTPQHKNILIDSGSAKTQKKVIRYFHALNIEGFDAIIATHPHHDHIGAMAAIMENFHVKAFYMPDVTHYTRAFKALHHSVKKQGVMVFKAKAGNKIDVEPGVAINIIAPLKGNYDNLNDYSFVLKLVHEKNTFLFMADAGEQSETELLEKDINVKADVIKIGHHGGVSSTTLPFLKRVNPEAAVITSAQRSMFGFPSHAVIQRLRYLRIPTYRTDIHGTIIAHSDGQRIIFSFGGPNAQDRTPIKKSKKRINEKNPNR</sequence>
<reference evidence="4" key="1">
    <citation type="journal article" date="2014" name="Int. J. Syst. Evol. Microbiol.">
        <title>Complete genome sequence of Corynebacterium casei LMG S-19264T (=DSM 44701T), isolated from a smear-ripened cheese.</title>
        <authorList>
            <consortium name="US DOE Joint Genome Institute (JGI-PGF)"/>
            <person name="Walter F."/>
            <person name="Albersmeier A."/>
            <person name="Kalinowski J."/>
            <person name="Ruckert C."/>
        </authorList>
    </citation>
    <scope>NUCLEOTIDE SEQUENCE</scope>
    <source>
        <strain evidence="4">CGMCC 1.15371</strain>
    </source>
</reference>
<dbReference type="EMBL" id="BMIR01000010">
    <property type="protein sequence ID" value="GGE43753.1"/>
    <property type="molecule type" value="Genomic_DNA"/>
</dbReference>
<dbReference type="InterPro" id="IPR036866">
    <property type="entry name" value="RibonucZ/Hydroxyglut_hydro"/>
</dbReference>
<proteinExistence type="predicted"/>
<dbReference type="Proteomes" id="UP000628775">
    <property type="component" value="Unassembled WGS sequence"/>
</dbReference>
<feature type="chain" id="PRO_5035237573" evidence="2">
    <location>
        <begin position="23"/>
        <end position="305"/>
    </location>
</feature>
<dbReference type="Pfam" id="PF00753">
    <property type="entry name" value="Lactamase_B"/>
    <property type="match status" value="1"/>
</dbReference>
<dbReference type="PANTHER" id="PTHR30619:SF7">
    <property type="entry name" value="BETA-LACTAMASE DOMAIN PROTEIN"/>
    <property type="match status" value="1"/>
</dbReference>